<feature type="compositionally biased region" description="Basic and acidic residues" evidence="1">
    <location>
        <begin position="47"/>
        <end position="58"/>
    </location>
</feature>
<dbReference type="Proteomes" id="UP000054538">
    <property type="component" value="Unassembled WGS sequence"/>
</dbReference>
<sequence>MKENGFVRIYALLGVDASWLDRSKPVTAASPHPGVPVCNAPPPESSSFHRQENARSPR</sequence>
<accession>A0A0D0CIC9</accession>
<gene>
    <name evidence="2" type="ORF">PAXRUDRAFT_832220</name>
</gene>
<evidence type="ECO:0000313" key="2">
    <source>
        <dbReference type="EMBL" id="KIK82422.1"/>
    </source>
</evidence>
<reference evidence="3" key="2">
    <citation type="submission" date="2015-01" db="EMBL/GenBank/DDBJ databases">
        <title>Evolutionary Origins and Diversification of the Mycorrhizal Mutualists.</title>
        <authorList>
            <consortium name="DOE Joint Genome Institute"/>
            <consortium name="Mycorrhizal Genomics Consortium"/>
            <person name="Kohler A."/>
            <person name="Kuo A."/>
            <person name="Nagy L.G."/>
            <person name="Floudas D."/>
            <person name="Copeland A."/>
            <person name="Barry K.W."/>
            <person name="Cichocki N."/>
            <person name="Veneault-Fourrey C."/>
            <person name="LaButti K."/>
            <person name="Lindquist E.A."/>
            <person name="Lipzen A."/>
            <person name="Lundell T."/>
            <person name="Morin E."/>
            <person name="Murat C."/>
            <person name="Riley R."/>
            <person name="Ohm R."/>
            <person name="Sun H."/>
            <person name="Tunlid A."/>
            <person name="Henrissat B."/>
            <person name="Grigoriev I.V."/>
            <person name="Hibbett D.S."/>
            <person name="Martin F."/>
        </authorList>
    </citation>
    <scope>NUCLEOTIDE SEQUENCE [LARGE SCALE GENOMIC DNA]</scope>
    <source>
        <strain evidence="3">Ve08.2h10</strain>
    </source>
</reference>
<organism evidence="2 3">
    <name type="scientific">Paxillus rubicundulus Ve08.2h10</name>
    <dbReference type="NCBI Taxonomy" id="930991"/>
    <lineage>
        <taxon>Eukaryota</taxon>
        <taxon>Fungi</taxon>
        <taxon>Dikarya</taxon>
        <taxon>Basidiomycota</taxon>
        <taxon>Agaricomycotina</taxon>
        <taxon>Agaricomycetes</taxon>
        <taxon>Agaricomycetidae</taxon>
        <taxon>Boletales</taxon>
        <taxon>Paxilineae</taxon>
        <taxon>Paxillaceae</taxon>
        <taxon>Paxillus</taxon>
    </lineage>
</organism>
<keyword evidence="3" id="KW-1185">Reference proteome</keyword>
<proteinExistence type="predicted"/>
<evidence type="ECO:0000256" key="1">
    <source>
        <dbReference type="SAM" id="MobiDB-lite"/>
    </source>
</evidence>
<dbReference type="HOGENOM" id="CLU_2979795_0_0_1"/>
<dbReference type="AlphaFoldDB" id="A0A0D0CIC9"/>
<dbReference type="EMBL" id="KN825629">
    <property type="protein sequence ID" value="KIK82422.1"/>
    <property type="molecule type" value="Genomic_DNA"/>
</dbReference>
<protein>
    <submittedName>
        <fullName evidence="2">Uncharacterized protein</fullName>
    </submittedName>
</protein>
<name>A0A0D0CIC9_9AGAM</name>
<dbReference type="InParanoid" id="A0A0D0CIC9"/>
<reference evidence="2 3" key="1">
    <citation type="submission" date="2014-04" db="EMBL/GenBank/DDBJ databases">
        <authorList>
            <consortium name="DOE Joint Genome Institute"/>
            <person name="Kuo A."/>
            <person name="Kohler A."/>
            <person name="Jargeat P."/>
            <person name="Nagy L.G."/>
            <person name="Floudas D."/>
            <person name="Copeland A."/>
            <person name="Barry K.W."/>
            <person name="Cichocki N."/>
            <person name="Veneault-Fourrey C."/>
            <person name="LaButti K."/>
            <person name="Lindquist E.A."/>
            <person name="Lipzen A."/>
            <person name="Lundell T."/>
            <person name="Morin E."/>
            <person name="Murat C."/>
            <person name="Sun H."/>
            <person name="Tunlid A."/>
            <person name="Henrissat B."/>
            <person name="Grigoriev I.V."/>
            <person name="Hibbett D.S."/>
            <person name="Martin F."/>
            <person name="Nordberg H.P."/>
            <person name="Cantor M.N."/>
            <person name="Hua S.X."/>
        </authorList>
    </citation>
    <scope>NUCLEOTIDE SEQUENCE [LARGE SCALE GENOMIC DNA]</scope>
    <source>
        <strain evidence="2 3">Ve08.2h10</strain>
    </source>
</reference>
<feature type="region of interest" description="Disordered" evidence="1">
    <location>
        <begin position="24"/>
        <end position="58"/>
    </location>
</feature>
<evidence type="ECO:0000313" key="3">
    <source>
        <dbReference type="Proteomes" id="UP000054538"/>
    </source>
</evidence>